<evidence type="ECO:0000313" key="3">
    <source>
        <dbReference type="RefSeq" id="XP_014662712.1"/>
    </source>
</evidence>
<dbReference type="Proteomes" id="UP000695022">
    <property type="component" value="Unplaced"/>
</dbReference>
<protein>
    <submittedName>
        <fullName evidence="3">Trigger factor-like</fullName>
    </submittedName>
</protein>
<name>A0ABM1DRZ1_PRICU</name>
<sequence>MRDPLKLRSSKVKTIPELPDSYTNIRPAYFTQKNPSPAQVSGLSLPDTDMLRHQLDLENGWLEKVCSTEKYINLSAFVLADVVAEETAFKMLTQWTMTPRTLTHRTMAPETMTPRTLTERTMTPRTIVPRTLTPKKNDDTKDDDTKDDDTKDDDTTNADREDDDTKNDCTKDADTKNDDSKDDDSTHDDTKTLPPRAVTPRMMTPRKADSKDVAADSLPVDGGLLNSRTPTMLTLY</sequence>
<feature type="compositionally biased region" description="Acidic residues" evidence="1">
    <location>
        <begin position="140"/>
        <end position="152"/>
    </location>
</feature>
<proteinExistence type="predicted"/>
<evidence type="ECO:0000256" key="1">
    <source>
        <dbReference type="SAM" id="MobiDB-lite"/>
    </source>
</evidence>
<feature type="compositionally biased region" description="Polar residues" evidence="1">
    <location>
        <begin position="113"/>
        <end position="124"/>
    </location>
</feature>
<evidence type="ECO:0000313" key="2">
    <source>
        <dbReference type="Proteomes" id="UP000695022"/>
    </source>
</evidence>
<gene>
    <name evidence="3" type="primary">LOC106805571</name>
</gene>
<feature type="region of interest" description="Disordered" evidence="1">
    <location>
        <begin position="107"/>
        <end position="236"/>
    </location>
</feature>
<keyword evidence="2" id="KW-1185">Reference proteome</keyword>
<organism evidence="2 3">
    <name type="scientific">Priapulus caudatus</name>
    <name type="common">Priapulid worm</name>
    <dbReference type="NCBI Taxonomy" id="37621"/>
    <lineage>
        <taxon>Eukaryota</taxon>
        <taxon>Metazoa</taxon>
        <taxon>Ecdysozoa</taxon>
        <taxon>Scalidophora</taxon>
        <taxon>Priapulida</taxon>
        <taxon>Priapulimorpha</taxon>
        <taxon>Priapulimorphida</taxon>
        <taxon>Priapulidae</taxon>
        <taxon>Priapulus</taxon>
    </lineage>
</organism>
<dbReference type="RefSeq" id="XP_014662712.1">
    <property type="nucleotide sequence ID" value="XM_014807226.1"/>
</dbReference>
<accession>A0ABM1DRZ1</accession>
<feature type="compositionally biased region" description="Polar residues" evidence="1">
    <location>
        <begin position="226"/>
        <end position="236"/>
    </location>
</feature>
<dbReference type="GeneID" id="106805571"/>
<reference evidence="3" key="1">
    <citation type="submission" date="2025-08" db="UniProtKB">
        <authorList>
            <consortium name="RefSeq"/>
        </authorList>
    </citation>
    <scope>IDENTIFICATION</scope>
</reference>
<feature type="compositionally biased region" description="Basic and acidic residues" evidence="1">
    <location>
        <begin position="166"/>
        <end position="191"/>
    </location>
</feature>